<evidence type="ECO:0000256" key="2">
    <source>
        <dbReference type="ARBA" id="ARBA00008821"/>
    </source>
</evidence>
<feature type="transmembrane region" description="Helical" evidence="7">
    <location>
        <begin position="361"/>
        <end position="382"/>
    </location>
</feature>
<evidence type="ECO:0000256" key="7">
    <source>
        <dbReference type="SAM" id="Phobius"/>
    </source>
</evidence>
<evidence type="ECO:0008006" key="10">
    <source>
        <dbReference type="Google" id="ProtNLM"/>
    </source>
</evidence>
<keyword evidence="4 7" id="KW-1133">Transmembrane helix</keyword>
<feature type="transmembrane region" description="Helical" evidence="7">
    <location>
        <begin position="296"/>
        <end position="316"/>
    </location>
</feature>
<evidence type="ECO:0000256" key="3">
    <source>
        <dbReference type="ARBA" id="ARBA00022692"/>
    </source>
</evidence>
<evidence type="ECO:0000313" key="8">
    <source>
        <dbReference type="EMBL" id="KAH7520443.1"/>
    </source>
</evidence>
<evidence type="ECO:0000256" key="1">
    <source>
        <dbReference type="ARBA" id="ARBA00004141"/>
    </source>
</evidence>
<feature type="transmembrane region" description="Helical" evidence="7">
    <location>
        <begin position="504"/>
        <end position="522"/>
    </location>
</feature>
<feature type="transmembrane region" description="Helical" evidence="7">
    <location>
        <begin position="617"/>
        <end position="643"/>
    </location>
</feature>
<dbReference type="Pfam" id="PF00860">
    <property type="entry name" value="Xan_ur_permease"/>
    <property type="match status" value="1"/>
</dbReference>
<organism evidence="8 9">
    <name type="scientific">Ziziphus jujuba var. spinosa</name>
    <dbReference type="NCBI Taxonomy" id="714518"/>
    <lineage>
        <taxon>Eukaryota</taxon>
        <taxon>Viridiplantae</taxon>
        <taxon>Streptophyta</taxon>
        <taxon>Embryophyta</taxon>
        <taxon>Tracheophyta</taxon>
        <taxon>Spermatophyta</taxon>
        <taxon>Magnoliopsida</taxon>
        <taxon>eudicotyledons</taxon>
        <taxon>Gunneridae</taxon>
        <taxon>Pentapetalae</taxon>
        <taxon>rosids</taxon>
        <taxon>fabids</taxon>
        <taxon>Rosales</taxon>
        <taxon>Rhamnaceae</taxon>
        <taxon>Paliureae</taxon>
        <taxon>Ziziphus</taxon>
    </lineage>
</organism>
<dbReference type="InterPro" id="IPR006043">
    <property type="entry name" value="NCS2"/>
</dbReference>
<feature type="transmembrane region" description="Helical" evidence="7">
    <location>
        <begin position="262"/>
        <end position="284"/>
    </location>
</feature>
<comment type="subcellular location">
    <subcellularLocation>
        <location evidence="1">Membrane</location>
        <topology evidence="1">Multi-pass membrane protein</topology>
    </subcellularLocation>
</comment>
<comment type="similarity">
    <text evidence="2">Belongs to the nucleobase:cation symporter-2 (NCS2) (TC 2.A.40) family.</text>
</comment>
<feature type="transmembrane region" description="Helical" evidence="7">
    <location>
        <begin position="322"/>
        <end position="340"/>
    </location>
</feature>
<evidence type="ECO:0000256" key="4">
    <source>
        <dbReference type="ARBA" id="ARBA00022989"/>
    </source>
</evidence>
<dbReference type="PANTHER" id="PTHR11119">
    <property type="entry name" value="XANTHINE-URACIL / VITAMIN C PERMEASE FAMILY MEMBER"/>
    <property type="match status" value="1"/>
</dbReference>
<dbReference type="Proteomes" id="UP000813462">
    <property type="component" value="Unassembled WGS sequence"/>
</dbReference>
<dbReference type="AlphaFoldDB" id="A0A978UZM7"/>
<comment type="caution">
    <text evidence="8">The sequence shown here is derived from an EMBL/GenBank/DDBJ whole genome shotgun (WGS) entry which is preliminary data.</text>
</comment>
<reference evidence="8" key="1">
    <citation type="journal article" date="2021" name="Front. Plant Sci.">
        <title>Chromosome-Scale Genome Assembly for Chinese Sour Jujube and Insights Into Its Genome Evolution and Domestication Signature.</title>
        <authorList>
            <person name="Shen L.-Y."/>
            <person name="Luo H."/>
            <person name="Wang X.-L."/>
            <person name="Wang X.-M."/>
            <person name="Qiu X.-J."/>
            <person name="Liu H."/>
            <person name="Zhou S.-S."/>
            <person name="Jia K.-H."/>
            <person name="Nie S."/>
            <person name="Bao Y.-T."/>
            <person name="Zhang R.-G."/>
            <person name="Yun Q.-Z."/>
            <person name="Chai Y.-H."/>
            <person name="Lu J.-Y."/>
            <person name="Li Y."/>
            <person name="Zhao S.-W."/>
            <person name="Mao J.-F."/>
            <person name="Jia S.-G."/>
            <person name="Mao Y.-M."/>
        </authorList>
    </citation>
    <scope>NUCLEOTIDE SEQUENCE</scope>
    <source>
        <strain evidence="8">AT0</strain>
        <tissue evidence="8">Leaf</tissue>
    </source>
</reference>
<evidence type="ECO:0000256" key="6">
    <source>
        <dbReference type="SAM" id="MobiDB-lite"/>
    </source>
</evidence>
<feature type="region of interest" description="Disordered" evidence="6">
    <location>
        <begin position="1"/>
        <end position="22"/>
    </location>
</feature>
<name>A0A978UZM7_ZIZJJ</name>
<gene>
    <name evidence="8" type="ORF">FEM48_Zijuj08G0144500</name>
</gene>
<feature type="transmembrane region" description="Helical" evidence="7">
    <location>
        <begin position="655"/>
        <end position="676"/>
    </location>
</feature>
<proteinExistence type="inferred from homology"/>
<keyword evidence="5 7" id="KW-0472">Membrane</keyword>
<sequence>MSTGSSSESMDMAGRGRGGAKLSSVMGNIDPFVPRTDHNPRELRSWAKRTGFISTTFSGETGTTASEKNDRAGYDLERGLEQRGGGSSPKIEIDPILGRTRPNRRAEIEPATGYANTNVRMRNENNGVLGSRDGTVGGINQGRRVGDEHVLDGGIGHGGRKVDLNGNGKGNENVNEAANRIGNANGTVVGVAAVTPVTEPKKDADLAERDMEMNFQPDGEELTYGEWRRPSGMKCGLRENPGFGFSHREYVWTLEDNEHSPLIYYGLQHYLSLAGSLIFIPLIIVPAMGGTDKDTATVISTMLLISGVTTILHSYFGTRLPLVQGSSFVYLAPAMVIINAQEYRNLTEHKFRHIMRELQGAIIVGSIFQSLLGFSGLMTLFLRLINPVVVAPTVAAVGLAFFSYGFPQAGSCVEISIPLILLVLIFTLAPLSVMIIWIYAFFLTAGGAYNYKGCSPDIPSSNILIDACRKHAYTMKHCRTDVSNAWRTAAWVRVPYPLQWGTPIFHLRTSLIMIITSFVASVDSLGTYHTTSVIINLKPPTPGIVSRGIALEGFCSMLAGFWGSGTGATTLTENVHTIEITKVASRRAMEIGALFLIFFSFIGIRFGILKIDFRSVLVDVIFCLLMALAAAILCFIWALIVALGLSTLQYTQTACFRNITIVGVSLFLGLSIPAYFQQYQPESSLILPSYLLPYAAASTGPVRTGNEQFADYADKDTEARRKFPSNPKCCLSPLHKKFLADLIFRNSATGKNEEYIYGHVEMKLEAIHLWLQTIPCQGKLPNVYVGQNAWMFDIQHSAVYGLKHKALRNDAPIRPSLDFRQQRFRTIGL</sequence>
<keyword evidence="3 7" id="KW-0812">Transmembrane</keyword>
<dbReference type="EMBL" id="JAEACU010000008">
    <property type="protein sequence ID" value="KAH7520443.1"/>
    <property type="molecule type" value="Genomic_DNA"/>
</dbReference>
<dbReference type="GO" id="GO:0022857">
    <property type="term" value="F:transmembrane transporter activity"/>
    <property type="evidence" value="ECO:0007669"/>
    <property type="project" value="InterPro"/>
</dbReference>
<evidence type="ECO:0000313" key="9">
    <source>
        <dbReference type="Proteomes" id="UP000813462"/>
    </source>
</evidence>
<feature type="transmembrane region" description="Helical" evidence="7">
    <location>
        <begin position="388"/>
        <end position="407"/>
    </location>
</feature>
<feature type="transmembrane region" description="Helical" evidence="7">
    <location>
        <begin position="419"/>
        <end position="442"/>
    </location>
</feature>
<accession>A0A978UZM7</accession>
<feature type="transmembrane region" description="Helical" evidence="7">
    <location>
        <begin position="591"/>
        <end position="611"/>
    </location>
</feature>
<evidence type="ECO:0000256" key="5">
    <source>
        <dbReference type="ARBA" id="ARBA00023136"/>
    </source>
</evidence>
<feature type="region of interest" description="Disordered" evidence="6">
    <location>
        <begin position="125"/>
        <end position="144"/>
    </location>
</feature>
<protein>
    <recommendedName>
        <fullName evidence="10">Nucleobase-ascorbate transporter 11</fullName>
    </recommendedName>
</protein>
<dbReference type="GO" id="GO:0016020">
    <property type="term" value="C:membrane"/>
    <property type="evidence" value="ECO:0007669"/>
    <property type="project" value="UniProtKB-SubCell"/>
</dbReference>